<protein>
    <recommendedName>
        <fullName evidence="3">DUF732 domain-containing protein</fullName>
    </recommendedName>
</protein>
<gene>
    <name evidence="1" type="ORF">A9W98_30935</name>
</gene>
<evidence type="ECO:0008006" key="3">
    <source>
        <dbReference type="Google" id="ProtNLM"/>
    </source>
</evidence>
<evidence type="ECO:0000313" key="2">
    <source>
        <dbReference type="Proteomes" id="UP000093757"/>
    </source>
</evidence>
<sequence>MYATKLHTRQYPGVAGKQSVQTLTAIAGLTVAALCGSTGIAHADDNHEREACALMDDSASAVHYGYGNSVLQYAYAVLSTKMSPENAAHVLFAATRNSCPNHAADLPPGWR</sequence>
<dbReference type="AlphaFoldDB" id="A0A1A6BAJ2"/>
<reference evidence="1 2" key="1">
    <citation type="submission" date="2016-06" db="EMBL/GenBank/DDBJ databases">
        <authorList>
            <person name="Kjaerup R.B."/>
            <person name="Dalgaard T.S."/>
            <person name="Juul-Madsen H.R."/>
        </authorList>
    </citation>
    <scope>NUCLEOTIDE SEQUENCE [LARGE SCALE GENOMIC DNA]</scope>
    <source>
        <strain evidence="1 2">1245752.6</strain>
    </source>
</reference>
<accession>A0A1A6BAJ2</accession>
<dbReference type="EMBL" id="MAEM01000458">
    <property type="protein sequence ID" value="OBR99300.1"/>
    <property type="molecule type" value="Genomic_DNA"/>
</dbReference>
<organism evidence="1 2">
    <name type="scientific">Mycobacterium gordonae</name>
    <dbReference type="NCBI Taxonomy" id="1778"/>
    <lineage>
        <taxon>Bacteria</taxon>
        <taxon>Bacillati</taxon>
        <taxon>Actinomycetota</taxon>
        <taxon>Actinomycetes</taxon>
        <taxon>Mycobacteriales</taxon>
        <taxon>Mycobacteriaceae</taxon>
        <taxon>Mycobacterium</taxon>
    </lineage>
</organism>
<evidence type="ECO:0000313" key="1">
    <source>
        <dbReference type="EMBL" id="OBR99300.1"/>
    </source>
</evidence>
<proteinExistence type="predicted"/>
<name>A0A1A6BAJ2_MYCGO</name>
<comment type="caution">
    <text evidence="1">The sequence shown here is derived from an EMBL/GenBank/DDBJ whole genome shotgun (WGS) entry which is preliminary data.</text>
</comment>
<dbReference type="Proteomes" id="UP000093757">
    <property type="component" value="Unassembled WGS sequence"/>
</dbReference>